<evidence type="ECO:0000313" key="2">
    <source>
        <dbReference type="EMBL" id="KAK2572420.1"/>
    </source>
</evidence>
<dbReference type="GO" id="GO:0051920">
    <property type="term" value="F:peroxiredoxin activity"/>
    <property type="evidence" value="ECO:0007669"/>
    <property type="project" value="InterPro"/>
</dbReference>
<sequence length="226" mass="26014">MSFLLGKMFLKGARMHGLTRMCIDRARRKYVTQEKPISRFPVPKMDTLPEDIQARMKEVEEKGGFLPNVFKVLAHRPDEFRAFFLYYDALMVRESNITKAEKEMIVVATSVANNCMYCVVAHGALLRIFSKNPVIGDQVATNWRCADLTERERAILEFAMRVCRSETVQDEHLANLEKHGLSSEDAWDIGAIAGLFALSNRMAHLTNMRPNDEFYLMGRVKYEKKE</sequence>
<dbReference type="Gene3D" id="1.20.1290.10">
    <property type="entry name" value="AhpD-like"/>
    <property type="match status" value="1"/>
</dbReference>
<dbReference type="InterPro" id="IPR003779">
    <property type="entry name" value="CMD-like"/>
</dbReference>
<dbReference type="NCBIfam" id="TIGR01926">
    <property type="entry name" value="peroxid_rel"/>
    <property type="match status" value="1"/>
</dbReference>
<dbReference type="InterPro" id="IPR029032">
    <property type="entry name" value="AhpD-like"/>
</dbReference>
<gene>
    <name evidence="2" type="ORF">P5673_002661</name>
</gene>
<organism evidence="2 3">
    <name type="scientific">Acropora cervicornis</name>
    <name type="common">Staghorn coral</name>
    <dbReference type="NCBI Taxonomy" id="6130"/>
    <lineage>
        <taxon>Eukaryota</taxon>
        <taxon>Metazoa</taxon>
        <taxon>Cnidaria</taxon>
        <taxon>Anthozoa</taxon>
        <taxon>Hexacorallia</taxon>
        <taxon>Scleractinia</taxon>
        <taxon>Astrocoeniina</taxon>
        <taxon>Acroporidae</taxon>
        <taxon>Acropora</taxon>
    </lineage>
</organism>
<feature type="domain" description="Carboxymuconolactone decarboxylase-like" evidence="1">
    <location>
        <begin position="77"/>
        <end position="158"/>
    </location>
</feature>
<dbReference type="NCBIfam" id="TIGR00778">
    <property type="entry name" value="ahpD_dom"/>
    <property type="match status" value="1"/>
</dbReference>
<accession>A0AAD9VFW9</accession>
<evidence type="ECO:0000259" key="1">
    <source>
        <dbReference type="Pfam" id="PF02627"/>
    </source>
</evidence>
<dbReference type="SUPFAM" id="SSF69118">
    <property type="entry name" value="AhpD-like"/>
    <property type="match status" value="1"/>
</dbReference>
<dbReference type="AlphaFoldDB" id="A0AAD9VFW9"/>
<dbReference type="InterPro" id="IPR010195">
    <property type="entry name" value="Uncharacterised_peroxidase-rel"/>
</dbReference>
<dbReference type="InterPro" id="IPR004675">
    <property type="entry name" value="AhpD_core"/>
</dbReference>
<evidence type="ECO:0000313" key="3">
    <source>
        <dbReference type="Proteomes" id="UP001249851"/>
    </source>
</evidence>
<keyword evidence="3" id="KW-1185">Reference proteome</keyword>
<comment type="caution">
    <text evidence="2">The sequence shown here is derived from an EMBL/GenBank/DDBJ whole genome shotgun (WGS) entry which is preliminary data.</text>
</comment>
<dbReference type="Gene3D" id="1.20.5.810">
    <property type="entry name" value="AhpD-like"/>
    <property type="match status" value="1"/>
</dbReference>
<dbReference type="Pfam" id="PF02627">
    <property type="entry name" value="CMD"/>
    <property type="match status" value="1"/>
</dbReference>
<dbReference type="EMBL" id="JARQWQ010000004">
    <property type="protein sequence ID" value="KAK2572420.1"/>
    <property type="molecule type" value="Genomic_DNA"/>
</dbReference>
<proteinExistence type="predicted"/>
<dbReference type="PANTHER" id="PTHR35446">
    <property type="entry name" value="SI:CH211-175M2.5"/>
    <property type="match status" value="1"/>
</dbReference>
<dbReference type="Proteomes" id="UP001249851">
    <property type="component" value="Unassembled WGS sequence"/>
</dbReference>
<reference evidence="2" key="2">
    <citation type="journal article" date="2023" name="Science">
        <title>Genomic signatures of disease resistance in endangered staghorn corals.</title>
        <authorList>
            <person name="Vollmer S.V."/>
            <person name="Selwyn J.D."/>
            <person name="Despard B.A."/>
            <person name="Roesel C.L."/>
        </authorList>
    </citation>
    <scope>NUCLEOTIDE SEQUENCE</scope>
    <source>
        <strain evidence="2">K2</strain>
    </source>
</reference>
<reference evidence="2" key="1">
    <citation type="journal article" date="2023" name="G3 (Bethesda)">
        <title>Whole genome assembly and annotation of the endangered Caribbean coral Acropora cervicornis.</title>
        <authorList>
            <person name="Selwyn J.D."/>
            <person name="Vollmer S.V."/>
        </authorList>
    </citation>
    <scope>NUCLEOTIDE SEQUENCE</scope>
    <source>
        <strain evidence="2">K2</strain>
    </source>
</reference>
<protein>
    <recommendedName>
        <fullName evidence="1">Carboxymuconolactone decarboxylase-like domain-containing protein</fullName>
    </recommendedName>
</protein>
<dbReference type="PANTHER" id="PTHR35446:SF2">
    <property type="entry name" value="CARBOXYMUCONOLACTONE DECARBOXYLASE-LIKE DOMAIN-CONTAINING PROTEIN"/>
    <property type="match status" value="1"/>
</dbReference>
<name>A0AAD9VFW9_ACRCE</name>